<dbReference type="GO" id="GO:0016887">
    <property type="term" value="F:ATP hydrolysis activity"/>
    <property type="evidence" value="ECO:0007669"/>
    <property type="project" value="TreeGrafter"/>
</dbReference>
<dbReference type="InterPro" id="IPR027417">
    <property type="entry name" value="P-loop_NTPase"/>
</dbReference>
<feature type="domain" description="AAA+ ATPase" evidence="4">
    <location>
        <begin position="299"/>
        <end position="424"/>
    </location>
</feature>
<evidence type="ECO:0000313" key="6">
    <source>
        <dbReference type="Proteomes" id="UP000010802"/>
    </source>
</evidence>
<dbReference type="SUPFAM" id="SSF160246">
    <property type="entry name" value="EspE N-terminal domain-like"/>
    <property type="match status" value="1"/>
</dbReference>
<dbReference type="KEGG" id="tae:TepiRe1_1531"/>
<protein>
    <submittedName>
        <fullName evidence="5">Type II secretion system protein E</fullName>
    </submittedName>
</protein>
<dbReference type="EMBL" id="HF563609">
    <property type="protein sequence ID" value="CCP26285.1"/>
    <property type="molecule type" value="Genomic_DNA"/>
</dbReference>
<dbReference type="RefSeq" id="WP_013778488.1">
    <property type="nucleotide sequence ID" value="NC_015519.1"/>
</dbReference>
<dbReference type="Gene3D" id="3.30.300.160">
    <property type="entry name" value="Type II secretion system, protein E, N-terminal domain"/>
    <property type="match status" value="1"/>
</dbReference>
<keyword evidence="3" id="KW-0067">ATP-binding</keyword>
<dbReference type="GO" id="GO:0005886">
    <property type="term" value="C:plasma membrane"/>
    <property type="evidence" value="ECO:0007669"/>
    <property type="project" value="TreeGrafter"/>
</dbReference>
<dbReference type="Pfam" id="PF00437">
    <property type="entry name" value="T2SSE"/>
    <property type="match status" value="1"/>
</dbReference>
<dbReference type="InterPro" id="IPR001482">
    <property type="entry name" value="T2SS/T4SS_dom"/>
</dbReference>
<evidence type="ECO:0000313" key="5">
    <source>
        <dbReference type="EMBL" id="CCP26285.1"/>
    </source>
</evidence>
<dbReference type="OrthoDB" id="9808272at2"/>
<keyword evidence="2" id="KW-0547">Nucleotide-binding</keyword>
<dbReference type="Pfam" id="PF05157">
    <property type="entry name" value="MshEN"/>
    <property type="match status" value="1"/>
</dbReference>
<dbReference type="PATRIC" id="fig|1209989.3.peg.1737"/>
<name>F4LVH9_TEPAE</name>
<dbReference type="SMART" id="SM00382">
    <property type="entry name" value="AAA"/>
    <property type="match status" value="1"/>
</dbReference>
<dbReference type="InterPro" id="IPR037257">
    <property type="entry name" value="T2SS_E_N_sf"/>
</dbReference>
<dbReference type="Proteomes" id="UP000010802">
    <property type="component" value="Chromosome"/>
</dbReference>
<dbReference type="STRING" id="1209989.TepRe1_1419"/>
<evidence type="ECO:0000256" key="2">
    <source>
        <dbReference type="ARBA" id="ARBA00022741"/>
    </source>
</evidence>
<comment type="similarity">
    <text evidence="1">Belongs to the GSP E family.</text>
</comment>
<accession>F4LVH9</accession>
<proteinExistence type="inferred from homology"/>
<dbReference type="eggNOG" id="COG2804">
    <property type="taxonomic scope" value="Bacteria"/>
</dbReference>
<gene>
    <name evidence="5" type="primary">xpsE</name>
    <name evidence="5" type="ordered locus">TEPIRE1_1531</name>
</gene>
<dbReference type="FunFam" id="3.40.50.300:FF:000398">
    <property type="entry name" value="Type IV pilus assembly ATPase PilB"/>
    <property type="match status" value="1"/>
</dbReference>
<dbReference type="FunFam" id="3.30.300.160:FF:000002">
    <property type="entry name" value="Type II secretion system protein E"/>
    <property type="match status" value="1"/>
</dbReference>
<dbReference type="InterPro" id="IPR007831">
    <property type="entry name" value="T2SS_GspE_N"/>
</dbReference>
<dbReference type="Gene3D" id="1.10.40.70">
    <property type="match status" value="1"/>
</dbReference>
<sequence length="551" mass="62037">MDRKNLEDYLLEENYMTETDLKRVKEIQIASDKKLYEIIIDEGFISEGELTEILALSTGFPRVNLSKLYINPNVINLVPEYLARKHIVLPIKKDGNSLILAISNPYDIFAVDDIKIASGYDIQLVLATKKEIQKAIEAYYKPYADMVVNKTNNVNEELEEAEKAPVIKLVDTLVHQAVKKNASDIHIEPQEKNVRVRYRLDGELTQIMLFDKALLQAVIARIKVMANLDITKKRVPQDGSFKLTVENHIIDIRVSTIPTINGEKAVLRVLNRDRFLLSIDQLGFNKKQKSCIYKMLELPYGMILVCGPTGCGKTTTLYSMINHINKSNKNIVTLEDPVEYALCGINQMQINPKSGITFANGLRAILRQDPNIIMVGEIRDRETADIAIRAALTGHLVFSTLHTNSASGAIARLLDMGVEPYLLASCLAGIISQRLVRKTCIMCKEEYLASENEKAYMNVRDENKGLRLFKGKGCNSCNFTGYSGRTVVGEVINVHSAHRKLISRQANLQEIDKVSRTFGYEHIKDNALKLVQSGITTFEEALQVIFQESLE</sequence>
<dbReference type="Gene3D" id="3.30.450.90">
    <property type="match status" value="1"/>
</dbReference>
<dbReference type="GO" id="GO:0005524">
    <property type="term" value="F:ATP binding"/>
    <property type="evidence" value="ECO:0007669"/>
    <property type="project" value="UniProtKB-KW"/>
</dbReference>
<dbReference type="PANTHER" id="PTHR30258:SF1">
    <property type="entry name" value="PROTEIN TRANSPORT PROTEIN HOFB HOMOLOG"/>
    <property type="match status" value="1"/>
</dbReference>
<organism evidence="5 6">
    <name type="scientific">Tepidanaerobacter acetatoxydans (strain DSM 21804 / JCM 16047 / Re1)</name>
    <dbReference type="NCBI Taxonomy" id="1209989"/>
    <lineage>
        <taxon>Bacteria</taxon>
        <taxon>Bacillati</taxon>
        <taxon>Bacillota</taxon>
        <taxon>Clostridia</taxon>
        <taxon>Thermosediminibacterales</taxon>
        <taxon>Tepidanaerobacteraceae</taxon>
        <taxon>Tepidanaerobacter</taxon>
    </lineage>
</organism>
<dbReference type="HOGENOM" id="CLU_013446_10_6_9"/>
<dbReference type="SUPFAM" id="SSF52540">
    <property type="entry name" value="P-loop containing nucleoside triphosphate hydrolases"/>
    <property type="match status" value="1"/>
</dbReference>
<dbReference type="KEGG" id="tep:TepRe1_1419"/>
<evidence type="ECO:0000259" key="4">
    <source>
        <dbReference type="SMART" id="SM00382"/>
    </source>
</evidence>
<dbReference type="InterPro" id="IPR003593">
    <property type="entry name" value="AAA+_ATPase"/>
</dbReference>
<dbReference type="AlphaFoldDB" id="F4LVH9"/>
<accession>L0RZ43</accession>
<dbReference type="CDD" id="cd01129">
    <property type="entry name" value="PulE-GspE-like"/>
    <property type="match status" value="1"/>
</dbReference>
<keyword evidence="6" id="KW-1185">Reference proteome</keyword>
<reference evidence="6" key="1">
    <citation type="journal article" date="2013" name="Genome Announc.">
        <title>First genome sequence of a syntrophic acetate-oxidizing bacterium, Tepidanaerobacter acetatoxydans strain Re1.</title>
        <authorList>
            <person name="Manzoor S."/>
            <person name="Bongcam-Rudloff E."/>
            <person name="Schnurer A."/>
            <person name="Muller B."/>
        </authorList>
    </citation>
    <scope>NUCLEOTIDE SEQUENCE [LARGE SCALE GENOMIC DNA]</scope>
    <source>
        <strain evidence="6">Re1</strain>
    </source>
</reference>
<evidence type="ECO:0000256" key="3">
    <source>
        <dbReference type="ARBA" id="ARBA00022840"/>
    </source>
</evidence>
<evidence type="ECO:0000256" key="1">
    <source>
        <dbReference type="ARBA" id="ARBA00006611"/>
    </source>
</evidence>
<dbReference type="FunFam" id="3.30.450.90:FF:000001">
    <property type="entry name" value="Type II secretion system ATPase GspE"/>
    <property type="match status" value="1"/>
</dbReference>
<dbReference type="PANTHER" id="PTHR30258">
    <property type="entry name" value="TYPE II SECRETION SYSTEM PROTEIN GSPE-RELATED"/>
    <property type="match status" value="1"/>
</dbReference>
<dbReference type="Gene3D" id="3.40.50.300">
    <property type="entry name" value="P-loop containing nucleotide triphosphate hydrolases"/>
    <property type="match status" value="1"/>
</dbReference>